<evidence type="ECO:0000313" key="7">
    <source>
        <dbReference type="EMBL" id="EHM12496.1"/>
    </source>
</evidence>
<dbReference type="InterPro" id="IPR051810">
    <property type="entry name" value="Precorrin_MeTrfase"/>
</dbReference>
<accession>H0ULN1</accession>
<sequence>MSGLVRVLGLGPGTLDECTPRALAAMEEADVLVGYSTYIDLVRERFPHKPTESTGMTLEVERCRRAVELARSGKNVAVVCSGDPGVYGMAGLVLQLCGTSGPEVEIIPGVTAACSAAARLGAPLGHDFAVVSLSDRLTPWSLIERRLDAAAAADFILCLYNPASRGRPDVLRLACDRLLICRSGETPAGWVRNIGRPGESVHVGTLEQLRCQTLDMFTTVIIGNSQTKRLNGRLVTPRGYREAEA</sequence>
<gene>
    <name evidence="7" type="ORF">JonanDRAFT_0061</name>
</gene>
<dbReference type="NCBIfam" id="TIGR01466">
    <property type="entry name" value="cobJ_cbiH"/>
    <property type="match status" value="1"/>
</dbReference>
<feature type="domain" description="Tetrapyrrole methylase" evidence="6">
    <location>
        <begin position="7"/>
        <end position="209"/>
    </location>
</feature>
<dbReference type="HOGENOM" id="CLU_047948_2_0_0"/>
<dbReference type="InterPro" id="IPR035996">
    <property type="entry name" value="4pyrrol_Methylase_sf"/>
</dbReference>
<dbReference type="InterPro" id="IPR000878">
    <property type="entry name" value="4pyrrol_Mease"/>
</dbReference>
<evidence type="ECO:0000256" key="5">
    <source>
        <dbReference type="ARBA" id="ARBA00022691"/>
    </source>
</evidence>
<reference evidence="7 8" key="1">
    <citation type="submission" date="2011-11" db="EMBL/GenBank/DDBJ databases">
        <title>The Noncontiguous Finished genome of Jonquetella anthropi DSM 22815.</title>
        <authorList>
            <consortium name="US DOE Joint Genome Institute (JGI-PGF)"/>
            <person name="Lucas S."/>
            <person name="Copeland A."/>
            <person name="Lapidus A."/>
            <person name="Glavina del Rio T."/>
            <person name="Dalin E."/>
            <person name="Tice H."/>
            <person name="Bruce D."/>
            <person name="Goodwin L."/>
            <person name="Pitluck S."/>
            <person name="Peters L."/>
            <person name="Mikhailova N."/>
            <person name="Held B."/>
            <person name="Kyrpides N."/>
            <person name="Mavromatis K."/>
            <person name="Ivanova N."/>
            <person name="Markowitz V."/>
            <person name="Cheng J.-F."/>
            <person name="Hugenholtz P."/>
            <person name="Woyke T."/>
            <person name="Wu D."/>
            <person name="Gronow S."/>
            <person name="Wellnitz S."/>
            <person name="Brambilla E."/>
            <person name="Klenk H.-P."/>
            <person name="Eisen J.A."/>
        </authorList>
    </citation>
    <scope>NUCLEOTIDE SEQUENCE [LARGE SCALE GENOMIC DNA]</scope>
    <source>
        <strain evidence="7 8">DSM 22815</strain>
    </source>
</reference>
<keyword evidence="5" id="KW-0949">S-adenosyl-L-methionine</keyword>
<dbReference type="Gene3D" id="3.30.950.10">
    <property type="entry name" value="Methyltransferase, Cobalt-precorrin-4 Transmethylase, Domain 2"/>
    <property type="match status" value="1"/>
</dbReference>
<dbReference type="InterPro" id="IPR014777">
    <property type="entry name" value="4pyrrole_Mease_sub1"/>
</dbReference>
<dbReference type="Gene3D" id="3.40.1010.10">
    <property type="entry name" value="Cobalt-precorrin-4 Transmethylase, Domain 1"/>
    <property type="match status" value="1"/>
</dbReference>
<evidence type="ECO:0000259" key="6">
    <source>
        <dbReference type="Pfam" id="PF00590"/>
    </source>
</evidence>
<dbReference type="InterPro" id="IPR014776">
    <property type="entry name" value="4pyrrole_Mease_sub2"/>
</dbReference>
<dbReference type="GO" id="GO:0009236">
    <property type="term" value="P:cobalamin biosynthetic process"/>
    <property type="evidence" value="ECO:0007669"/>
    <property type="project" value="UniProtKB-UniPathway"/>
</dbReference>
<dbReference type="PANTHER" id="PTHR47036">
    <property type="entry name" value="COBALT-FACTOR III C(17)-METHYLTRANSFERASE-RELATED"/>
    <property type="match status" value="1"/>
</dbReference>
<dbReference type="SUPFAM" id="SSF53790">
    <property type="entry name" value="Tetrapyrrole methylase"/>
    <property type="match status" value="1"/>
</dbReference>
<evidence type="ECO:0000256" key="1">
    <source>
        <dbReference type="ARBA" id="ARBA00004953"/>
    </source>
</evidence>
<dbReference type="InterPro" id="IPR006363">
    <property type="entry name" value="Cbl_synth_CobJ/CibH_dom"/>
</dbReference>
<comment type="pathway">
    <text evidence="1">Cofactor biosynthesis; adenosylcobalamin biosynthesis.</text>
</comment>
<dbReference type="AlphaFoldDB" id="H0ULN1"/>
<dbReference type="UniPathway" id="UPA00148"/>
<dbReference type="Proteomes" id="UP000003806">
    <property type="component" value="Chromosome"/>
</dbReference>
<evidence type="ECO:0000256" key="2">
    <source>
        <dbReference type="ARBA" id="ARBA00022573"/>
    </source>
</evidence>
<evidence type="ECO:0000256" key="3">
    <source>
        <dbReference type="ARBA" id="ARBA00022603"/>
    </source>
</evidence>
<evidence type="ECO:0000313" key="8">
    <source>
        <dbReference type="Proteomes" id="UP000003806"/>
    </source>
</evidence>
<dbReference type="PANTHER" id="PTHR47036:SF1">
    <property type="entry name" value="COBALT-FACTOR III C(17)-METHYLTRANSFERASE-RELATED"/>
    <property type="match status" value="1"/>
</dbReference>
<dbReference type="RefSeq" id="WP_008522309.1">
    <property type="nucleotide sequence ID" value="NZ_CM001376.1"/>
</dbReference>
<organism evidence="7 8">
    <name type="scientific">Jonquetella anthropi DSM 22815</name>
    <dbReference type="NCBI Taxonomy" id="885272"/>
    <lineage>
        <taxon>Bacteria</taxon>
        <taxon>Thermotogati</taxon>
        <taxon>Synergistota</taxon>
        <taxon>Synergistia</taxon>
        <taxon>Synergistales</taxon>
        <taxon>Dethiosulfovibrionaceae</taxon>
        <taxon>Jonquetella</taxon>
    </lineage>
</organism>
<dbReference type="Pfam" id="PF00590">
    <property type="entry name" value="TP_methylase"/>
    <property type="match status" value="1"/>
</dbReference>
<dbReference type="GO" id="GO:0008168">
    <property type="term" value="F:methyltransferase activity"/>
    <property type="evidence" value="ECO:0007669"/>
    <property type="project" value="UniProtKB-KW"/>
</dbReference>
<dbReference type="GO" id="GO:0032259">
    <property type="term" value="P:methylation"/>
    <property type="evidence" value="ECO:0007669"/>
    <property type="project" value="UniProtKB-KW"/>
</dbReference>
<protein>
    <submittedName>
        <fullName evidence="7">Precorrin-3B C17-methyltransferase</fullName>
    </submittedName>
</protein>
<dbReference type="eggNOG" id="COG1010">
    <property type="taxonomic scope" value="Bacteria"/>
</dbReference>
<dbReference type="CDD" id="cd11646">
    <property type="entry name" value="Precorrin_3B_C17_MT"/>
    <property type="match status" value="1"/>
</dbReference>
<keyword evidence="3 7" id="KW-0489">Methyltransferase</keyword>
<keyword evidence="8" id="KW-1185">Reference proteome</keyword>
<keyword evidence="4 7" id="KW-0808">Transferase</keyword>
<evidence type="ECO:0000256" key="4">
    <source>
        <dbReference type="ARBA" id="ARBA00022679"/>
    </source>
</evidence>
<dbReference type="EMBL" id="CM001376">
    <property type="protein sequence ID" value="EHM12496.1"/>
    <property type="molecule type" value="Genomic_DNA"/>
</dbReference>
<keyword evidence="2" id="KW-0169">Cobalamin biosynthesis</keyword>
<dbReference type="STRING" id="885272.JonanDRAFT_0061"/>
<proteinExistence type="predicted"/>
<name>H0ULN1_9BACT</name>